<dbReference type="InterPro" id="IPR001774">
    <property type="entry name" value="DSL"/>
</dbReference>
<accession>A0AAV2ICV9</accession>
<dbReference type="EMBL" id="CAXITT010000542">
    <property type="protein sequence ID" value="CAL1543345.1"/>
    <property type="molecule type" value="Genomic_DNA"/>
</dbReference>
<dbReference type="AlphaFoldDB" id="A0AAV2ICV9"/>
<gene>
    <name evidence="8" type="ORF">GSLYS_00016879001</name>
</gene>
<dbReference type="PROSITE" id="PS51051">
    <property type="entry name" value="DSL"/>
    <property type="match status" value="1"/>
</dbReference>
<evidence type="ECO:0000313" key="9">
    <source>
        <dbReference type="Proteomes" id="UP001497497"/>
    </source>
</evidence>
<name>A0AAV2ICV9_LYMST</name>
<feature type="disulfide bond" evidence="5">
    <location>
        <begin position="160"/>
        <end position="169"/>
    </location>
</feature>
<keyword evidence="6" id="KW-0472">Membrane</keyword>
<evidence type="ECO:0000256" key="3">
    <source>
        <dbReference type="ARBA" id="ARBA00022737"/>
    </source>
</evidence>
<evidence type="ECO:0000256" key="5">
    <source>
        <dbReference type="PROSITE-ProRule" id="PRU00377"/>
    </source>
</evidence>
<dbReference type="Gene3D" id="2.10.25.140">
    <property type="match status" value="1"/>
</dbReference>
<dbReference type="SMART" id="SM00051">
    <property type="entry name" value="DSL"/>
    <property type="match status" value="1"/>
</dbReference>
<comment type="caution">
    <text evidence="8">The sequence shown here is derived from an EMBL/GenBank/DDBJ whole genome shotgun (WGS) entry which is preliminary data.</text>
</comment>
<protein>
    <recommendedName>
        <fullName evidence="6">Delta-like protein</fullName>
    </recommendedName>
</protein>
<feature type="non-terminal residue" evidence="8">
    <location>
        <position position="189"/>
    </location>
</feature>
<keyword evidence="3 6" id="KW-0677">Repeat</keyword>
<evidence type="ECO:0000256" key="6">
    <source>
        <dbReference type="RuleBase" id="RU280815"/>
    </source>
</evidence>
<keyword evidence="6" id="KW-1133">Transmembrane helix</keyword>
<dbReference type="Proteomes" id="UP001497497">
    <property type="component" value="Unassembled WGS sequence"/>
</dbReference>
<organism evidence="8 9">
    <name type="scientific">Lymnaea stagnalis</name>
    <name type="common">Great pond snail</name>
    <name type="synonym">Helix stagnalis</name>
    <dbReference type="NCBI Taxonomy" id="6523"/>
    <lineage>
        <taxon>Eukaryota</taxon>
        <taxon>Metazoa</taxon>
        <taxon>Spiralia</taxon>
        <taxon>Lophotrochozoa</taxon>
        <taxon>Mollusca</taxon>
        <taxon>Gastropoda</taxon>
        <taxon>Heterobranchia</taxon>
        <taxon>Euthyneura</taxon>
        <taxon>Panpulmonata</taxon>
        <taxon>Hygrophila</taxon>
        <taxon>Lymnaeoidea</taxon>
        <taxon>Lymnaeidae</taxon>
        <taxon>Lymnaea</taxon>
    </lineage>
</organism>
<keyword evidence="9" id="KW-1185">Reference proteome</keyword>
<dbReference type="Pfam" id="PF01414">
    <property type="entry name" value="DSL"/>
    <property type="match status" value="1"/>
</dbReference>
<keyword evidence="6" id="KW-0812">Transmembrane</keyword>
<evidence type="ECO:0000259" key="7">
    <source>
        <dbReference type="PROSITE" id="PS51051"/>
    </source>
</evidence>
<dbReference type="GO" id="GO:0007154">
    <property type="term" value="P:cell communication"/>
    <property type="evidence" value="ECO:0007669"/>
    <property type="project" value="InterPro"/>
</dbReference>
<evidence type="ECO:0000313" key="8">
    <source>
        <dbReference type="EMBL" id="CAL1543345.1"/>
    </source>
</evidence>
<comment type="function">
    <text evidence="6">Putative Notch ligand involved in the mediation of Notch signaling.</text>
</comment>
<keyword evidence="2 6" id="KW-0245">EGF-like domain</keyword>
<comment type="subcellular location">
    <subcellularLocation>
        <location evidence="6">Membrane</location>
        <topology evidence="6">Single-pass type I membrane protein</topology>
    </subcellularLocation>
</comment>
<feature type="non-terminal residue" evidence="8">
    <location>
        <position position="1"/>
    </location>
</feature>
<dbReference type="FunFam" id="2.10.25.140:FF:000001">
    <property type="entry name" value="Delta-like protein"/>
    <property type="match status" value="1"/>
</dbReference>
<feature type="domain" description="DSL" evidence="7">
    <location>
        <begin position="124"/>
        <end position="169"/>
    </location>
</feature>
<evidence type="ECO:0000256" key="4">
    <source>
        <dbReference type="ARBA" id="ARBA00023157"/>
    </source>
</evidence>
<keyword evidence="6" id="KW-0732">Signal</keyword>
<evidence type="ECO:0000256" key="1">
    <source>
        <dbReference type="ARBA" id="ARBA00022473"/>
    </source>
</evidence>
<reference evidence="8 9" key="1">
    <citation type="submission" date="2024-04" db="EMBL/GenBank/DDBJ databases">
        <authorList>
            <consortium name="Genoscope - CEA"/>
            <person name="William W."/>
        </authorList>
    </citation>
    <scope>NUCLEOTIDE SEQUENCE [LARGE SCALE GENOMIC DNA]</scope>
</reference>
<keyword evidence="4 5" id="KW-1015">Disulfide bond</keyword>
<feature type="disulfide bond" evidence="5">
    <location>
        <begin position="139"/>
        <end position="151"/>
    </location>
</feature>
<dbReference type="GO" id="GO:0016020">
    <property type="term" value="C:membrane"/>
    <property type="evidence" value="ECO:0007669"/>
    <property type="project" value="UniProtKB-SubCell"/>
</dbReference>
<sequence>SCYEGGLSYECDPLFTLCLGRPTSDTCSYGTAKATKDFHNTNYINMASLSDINGIPNPWIVYISYLTEPSVRLTITVEDADPGFDDYMASFVINLSVPSVSTNAWSTYELTEQISYRISFQYRFVCDLNYYGQLCDKYCILQNKSGGHYWCEAGTGKKICLEGWKGSNCAEDVDECAQGYCAKGTCQNL</sequence>
<proteinExistence type="predicted"/>
<feature type="disulfide bond" evidence="5">
    <location>
        <begin position="126"/>
        <end position="135"/>
    </location>
</feature>
<keyword evidence="1 6" id="KW-0217">Developmental protein</keyword>
<evidence type="ECO:0000256" key="2">
    <source>
        <dbReference type="ARBA" id="ARBA00022536"/>
    </source>
</evidence>